<dbReference type="AlphaFoldDB" id="K2FZL6"/>
<reference evidence="1" key="1">
    <citation type="journal article" date="2012" name="Science">
        <title>Fermentation, hydrogen, and sulfur metabolism in multiple uncultivated bacterial phyla.</title>
        <authorList>
            <person name="Wrighton K.C."/>
            <person name="Thomas B.C."/>
            <person name="Sharon I."/>
            <person name="Miller C.S."/>
            <person name="Castelle C.J."/>
            <person name="VerBerkmoes N.C."/>
            <person name="Wilkins M.J."/>
            <person name="Hettich R.L."/>
            <person name="Lipton M.S."/>
            <person name="Williams K.H."/>
            <person name="Long P.E."/>
            <person name="Banfield J.F."/>
        </authorList>
    </citation>
    <scope>NUCLEOTIDE SEQUENCE [LARGE SCALE GENOMIC DNA]</scope>
</reference>
<name>K2FZL6_9BACT</name>
<dbReference type="EMBL" id="AMFJ01000335">
    <property type="protein sequence ID" value="EKE28413.1"/>
    <property type="molecule type" value="Genomic_DNA"/>
</dbReference>
<gene>
    <name evidence="1" type="ORF">ACD_3C00061G0002</name>
</gene>
<sequence length="120" mass="13618">MLSFRGSFQDHHRSTNLLMPSHTTPCFHTHPTETALSGEGKVHDLALEIMSHLCTDLTADTLTVSRADLLWFINDMLAIVARIAKITIVTISSTRVKAFDKFRESGLLILKEREFIFEIF</sequence>
<protein>
    <submittedName>
        <fullName evidence="1">Uncharacterized protein</fullName>
    </submittedName>
</protein>
<organism evidence="1">
    <name type="scientific">uncultured bacterium</name>
    <name type="common">gcode 4</name>
    <dbReference type="NCBI Taxonomy" id="1234023"/>
    <lineage>
        <taxon>Bacteria</taxon>
        <taxon>environmental samples</taxon>
    </lineage>
</organism>
<proteinExistence type="predicted"/>
<comment type="caution">
    <text evidence="1">The sequence shown here is derived from an EMBL/GenBank/DDBJ whole genome shotgun (WGS) entry which is preliminary data.</text>
</comment>
<accession>K2FZL6</accession>
<evidence type="ECO:0000313" key="1">
    <source>
        <dbReference type="EMBL" id="EKE28413.1"/>
    </source>
</evidence>